<comment type="caution">
    <text evidence="2">The sequence shown here is derived from an EMBL/GenBank/DDBJ whole genome shotgun (WGS) entry which is preliminary data.</text>
</comment>
<dbReference type="InterPro" id="IPR009078">
    <property type="entry name" value="Ferritin-like_SF"/>
</dbReference>
<protein>
    <submittedName>
        <fullName evidence="2">Ferritin family protein</fullName>
    </submittedName>
</protein>
<dbReference type="InterPro" id="IPR003251">
    <property type="entry name" value="Rr_diiron-bd_dom"/>
</dbReference>
<dbReference type="Proteomes" id="UP001623591">
    <property type="component" value="Unassembled WGS sequence"/>
</dbReference>
<proteinExistence type="predicted"/>
<dbReference type="Pfam" id="PF02915">
    <property type="entry name" value="Rubrerythrin"/>
    <property type="match status" value="1"/>
</dbReference>
<dbReference type="Gene3D" id="1.20.1260.10">
    <property type="match status" value="1"/>
</dbReference>
<gene>
    <name evidence="2" type="ORF">ACJDUG_04900</name>
</gene>
<keyword evidence="3" id="KW-1185">Reference proteome</keyword>
<evidence type="ECO:0000313" key="3">
    <source>
        <dbReference type="Proteomes" id="UP001623591"/>
    </source>
</evidence>
<dbReference type="SUPFAM" id="SSF47240">
    <property type="entry name" value="Ferritin-like"/>
    <property type="match status" value="1"/>
</dbReference>
<evidence type="ECO:0000313" key="2">
    <source>
        <dbReference type="EMBL" id="MFL0246318.1"/>
    </source>
</evidence>
<sequence>MFRVPGKRECSKTSITYIGGQLDIIRVGEDIMGLNEFCQNMIQIEENARVFYEELAGFCEDRIKETVITFAKQEEKHKDIIEELFGNIENVNLDLSEKAKEIIREQEEFIKNNNKNINFGKEKEFFNFAFSIEMKGIDTYSEIIKNFKKNTEEYNLFNNLIEEEKKHMLFILKKLHELK</sequence>
<dbReference type="RefSeq" id="WP_406768791.1">
    <property type="nucleotide sequence ID" value="NZ_JBJHZZ010000002.1"/>
</dbReference>
<dbReference type="InterPro" id="IPR012347">
    <property type="entry name" value="Ferritin-like"/>
</dbReference>
<feature type="domain" description="Rubrerythrin diiron-binding" evidence="1">
    <location>
        <begin position="41"/>
        <end position="113"/>
    </location>
</feature>
<reference evidence="2 3" key="1">
    <citation type="submission" date="2024-11" db="EMBL/GenBank/DDBJ databases">
        <authorList>
            <person name="Heng Y.C."/>
            <person name="Lim A.C.H."/>
            <person name="Lee J.K.Y."/>
            <person name="Kittelmann S."/>
        </authorList>
    </citation>
    <scope>NUCLEOTIDE SEQUENCE [LARGE SCALE GENOMIC DNA]</scope>
    <source>
        <strain evidence="2 3">WILCCON 0185</strain>
    </source>
</reference>
<name>A0ABW8T1F0_9CLOT</name>
<dbReference type="EMBL" id="JBJHZZ010000002">
    <property type="protein sequence ID" value="MFL0246318.1"/>
    <property type="molecule type" value="Genomic_DNA"/>
</dbReference>
<evidence type="ECO:0000259" key="1">
    <source>
        <dbReference type="Pfam" id="PF02915"/>
    </source>
</evidence>
<accession>A0ABW8T1F0</accession>
<organism evidence="2 3">
    <name type="scientific">Candidatus Clostridium stratigraminis</name>
    <dbReference type="NCBI Taxonomy" id="3381661"/>
    <lineage>
        <taxon>Bacteria</taxon>
        <taxon>Bacillati</taxon>
        <taxon>Bacillota</taxon>
        <taxon>Clostridia</taxon>
        <taxon>Eubacteriales</taxon>
        <taxon>Clostridiaceae</taxon>
        <taxon>Clostridium</taxon>
    </lineage>
</organism>